<keyword evidence="9" id="KW-0472">Membrane</keyword>
<evidence type="ECO:0000256" key="5">
    <source>
        <dbReference type="ARBA" id="ARBA00022741"/>
    </source>
</evidence>
<dbReference type="GO" id="GO:0016020">
    <property type="term" value="C:membrane"/>
    <property type="evidence" value="ECO:0007669"/>
    <property type="project" value="InterPro"/>
</dbReference>
<keyword evidence="12" id="KW-1185">Reference proteome</keyword>
<dbReference type="EC" id="2.7.13.3" evidence="2"/>
<reference evidence="11 12" key="1">
    <citation type="submission" date="2012-05" db="EMBL/GenBank/DDBJ databases">
        <authorList>
            <person name="Weinstock G."/>
            <person name="Sodergren E."/>
            <person name="Lobos E.A."/>
            <person name="Fulton L."/>
            <person name="Fulton R."/>
            <person name="Courtney L."/>
            <person name="Fronick C."/>
            <person name="O'Laughlin M."/>
            <person name="Godfrey J."/>
            <person name="Wilson R.M."/>
            <person name="Miner T."/>
            <person name="Farmer C."/>
            <person name="Delehaunty K."/>
            <person name="Cordes M."/>
            <person name="Minx P."/>
            <person name="Tomlinson C."/>
            <person name="Chen J."/>
            <person name="Wollam A."/>
            <person name="Pepin K.H."/>
            <person name="Bhonagiri V."/>
            <person name="Zhang X."/>
            <person name="Suruliraj S."/>
            <person name="Warren W."/>
            <person name="Mitreva M."/>
            <person name="Mardis E.R."/>
            <person name="Wilson R.K."/>
        </authorList>
    </citation>
    <scope>NUCLEOTIDE SEQUENCE [LARGE SCALE GENOMIC DNA]</scope>
    <source>
        <strain evidence="11 12">F0235</strain>
    </source>
</reference>
<dbReference type="InterPro" id="IPR050482">
    <property type="entry name" value="Sensor_HK_TwoCompSys"/>
</dbReference>
<evidence type="ECO:0000256" key="8">
    <source>
        <dbReference type="ARBA" id="ARBA00023012"/>
    </source>
</evidence>
<protein>
    <recommendedName>
        <fullName evidence="2">histidine kinase</fullName>
        <ecNumber evidence="2">2.7.13.3</ecNumber>
    </recommendedName>
</protein>
<dbReference type="RefSeq" id="WP_006063385.1">
    <property type="nucleotide sequence ID" value="NZ_KB290831.1"/>
</dbReference>
<dbReference type="AlphaFoldDB" id="L1MHC3"/>
<keyword evidence="9" id="KW-0812">Transmembrane</keyword>
<dbReference type="EMBL" id="AMEM01000017">
    <property type="protein sequence ID" value="EKX90652.1"/>
    <property type="molecule type" value="Genomic_DNA"/>
</dbReference>
<dbReference type="InterPro" id="IPR011712">
    <property type="entry name" value="Sig_transdc_His_kin_sub3_dim/P"/>
</dbReference>
<keyword evidence="8" id="KW-0902">Two-component regulatory system</keyword>
<evidence type="ECO:0000313" key="11">
    <source>
        <dbReference type="EMBL" id="EKX90652.1"/>
    </source>
</evidence>
<evidence type="ECO:0000313" key="12">
    <source>
        <dbReference type="Proteomes" id="UP000010445"/>
    </source>
</evidence>
<dbReference type="GO" id="GO:0005524">
    <property type="term" value="F:ATP binding"/>
    <property type="evidence" value="ECO:0007669"/>
    <property type="project" value="UniProtKB-KW"/>
</dbReference>
<keyword evidence="4" id="KW-0808">Transferase</keyword>
<comment type="catalytic activity">
    <reaction evidence="1">
        <text>ATP + protein L-histidine = ADP + protein N-phospho-L-histidine.</text>
        <dbReference type="EC" id="2.7.13.3"/>
    </reaction>
</comment>
<evidence type="ECO:0000256" key="2">
    <source>
        <dbReference type="ARBA" id="ARBA00012438"/>
    </source>
</evidence>
<evidence type="ECO:0000259" key="10">
    <source>
        <dbReference type="Pfam" id="PF07730"/>
    </source>
</evidence>
<dbReference type="Gene3D" id="1.20.5.1930">
    <property type="match status" value="1"/>
</dbReference>
<feature type="transmembrane region" description="Helical" evidence="9">
    <location>
        <begin position="38"/>
        <end position="56"/>
    </location>
</feature>
<comment type="caution">
    <text evidence="11">The sequence shown here is derived from an EMBL/GenBank/DDBJ whole genome shotgun (WGS) entry which is preliminary data.</text>
</comment>
<dbReference type="PATRIC" id="fig|1035195.3.peg.1028"/>
<organism evidence="11 12">
    <name type="scientific">Corynebacterium durum F0235</name>
    <dbReference type="NCBI Taxonomy" id="1035195"/>
    <lineage>
        <taxon>Bacteria</taxon>
        <taxon>Bacillati</taxon>
        <taxon>Actinomycetota</taxon>
        <taxon>Actinomycetes</taxon>
        <taxon>Mycobacteriales</taxon>
        <taxon>Corynebacteriaceae</taxon>
        <taxon>Corynebacterium</taxon>
    </lineage>
</organism>
<dbReference type="CDD" id="cd16917">
    <property type="entry name" value="HATPase_UhpB-NarQ-NarX-like"/>
    <property type="match status" value="1"/>
</dbReference>
<dbReference type="Pfam" id="PF07730">
    <property type="entry name" value="HisKA_3"/>
    <property type="match status" value="1"/>
</dbReference>
<dbReference type="GO" id="GO:0000155">
    <property type="term" value="F:phosphorelay sensor kinase activity"/>
    <property type="evidence" value="ECO:0007669"/>
    <property type="project" value="InterPro"/>
</dbReference>
<proteinExistence type="predicted"/>
<name>L1MHC3_9CORY</name>
<keyword evidence="3" id="KW-0597">Phosphoprotein</keyword>
<dbReference type="eggNOG" id="COG4585">
    <property type="taxonomic scope" value="Bacteria"/>
</dbReference>
<evidence type="ECO:0000256" key="6">
    <source>
        <dbReference type="ARBA" id="ARBA00022777"/>
    </source>
</evidence>
<feature type="transmembrane region" description="Helical" evidence="9">
    <location>
        <begin position="142"/>
        <end position="166"/>
    </location>
</feature>
<evidence type="ECO:0000256" key="3">
    <source>
        <dbReference type="ARBA" id="ARBA00022553"/>
    </source>
</evidence>
<dbReference type="OrthoDB" id="227596at2"/>
<dbReference type="PANTHER" id="PTHR24421">
    <property type="entry name" value="NITRATE/NITRITE SENSOR PROTEIN NARX-RELATED"/>
    <property type="match status" value="1"/>
</dbReference>
<evidence type="ECO:0000256" key="9">
    <source>
        <dbReference type="SAM" id="Phobius"/>
    </source>
</evidence>
<dbReference type="GO" id="GO:0046983">
    <property type="term" value="F:protein dimerization activity"/>
    <property type="evidence" value="ECO:0007669"/>
    <property type="project" value="InterPro"/>
</dbReference>
<dbReference type="PANTHER" id="PTHR24421:SF10">
    <property type="entry name" value="NITRATE_NITRITE SENSOR PROTEIN NARQ"/>
    <property type="match status" value="1"/>
</dbReference>
<keyword evidence="7" id="KW-0067">ATP-binding</keyword>
<keyword evidence="5" id="KW-0547">Nucleotide-binding</keyword>
<evidence type="ECO:0000256" key="1">
    <source>
        <dbReference type="ARBA" id="ARBA00000085"/>
    </source>
</evidence>
<sequence length="373" mass="40517">MVIDRIIAGIVLILGGIHITLLYALAEQPPLNEPKPELWVAIVLGIIFILEAATTLRRRSQPITMLWICIALEAMRYVVLIVSEQAANSSSICIAALAYAAIRYTPAPYKQLAAQSAIYTITSAIAYIYMPMPIEGIDAPLVRILIGAATGLAMLVIGIIPGYVVLSNRRLAEAKRQTLLANERTRIARELHDTTAHHLSSIAIQTTAARAVLHANPHAAEQQLEGISTSISKALSDVRATVNPLRTPTEAETNRTPQPTLTTIPDLITECQQLGMTIRVTGPGLRDTLTTPEQQCAYRIIQEALTNARKHAPGAPVTIHMDNHGLTVQTHGHFQPSPPGRGSIGMHERAYNCGATLTNQPNTQGWEVTLTWT</sequence>
<dbReference type="Proteomes" id="UP000010445">
    <property type="component" value="Unassembled WGS sequence"/>
</dbReference>
<feature type="transmembrane region" description="Helical" evidence="9">
    <location>
        <begin position="7"/>
        <end position="26"/>
    </location>
</feature>
<dbReference type="HOGENOM" id="CLU_000445_20_1_11"/>
<evidence type="ECO:0000256" key="7">
    <source>
        <dbReference type="ARBA" id="ARBA00022840"/>
    </source>
</evidence>
<feature type="transmembrane region" description="Helical" evidence="9">
    <location>
        <begin position="112"/>
        <end position="130"/>
    </location>
</feature>
<dbReference type="Gene3D" id="3.30.565.10">
    <property type="entry name" value="Histidine kinase-like ATPase, C-terminal domain"/>
    <property type="match status" value="1"/>
</dbReference>
<dbReference type="STRING" id="1035195.HMPREF9997_01148"/>
<keyword evidence="9" id="KW-1133">Transmembrane helix</keyword>
<keyword evidence="6 11" id="KW-0418">Kinase</keyword>
<dbReference type="InterPro" id="IPR036890">
    <property type="entry name" value="HATPase_C_sf"/>
</dbReference>
<gene>
    <name evidence="11" type="ORF">HMPREF9997_01148</name>
</gene>
<accession>L1MHC3</accession>
<evidence type="ECO:0000256" key="4">
    <source>
        <dbReference type="ARBA" id="ARBA00022679"/>
    </source>
</evidence>
<feature type="domain" description="Signal transduction histidine kinase subgroup 3 dimerisation and phosphoacceptor" evidence="10">
    <location>
        <begin position="183"/>
        <end position="249"/>
    </location>
</feature>